<dbReference type="GO" id="GO:0016020">
    <property type="term" value="C:membrane"/>
    <property type="evidence" value="ECO:0007669"/>
    <property type="project" value="InterPro"/>
</dbReference>
<reference evidence="2 3" key="1">
    <citation type="journal article" date="2006" name="PLoS Genet.">
        <title>The complete genome sequence and comparative genome analysis of the high pathogenicity Yersinia enterocolitica strain 8081.</title>
        <authorList>
            <person name="Thomson N.R."/>
            <person name="Howard S."/>
            <person name="Wren B.W."/>
            <person name="Holden M.T.G."/>
            <person name="Crossman L."/>
            <person name="Challis G.L."/>
            <person name="Churcher C."/>
            <person name="Mungall K."/>
            <person name="Brooks K."/>
            <person name="Chillingworth T."/>
            <person name="Feltwell T."/>
            <person name="Abdellah Z."/>
            <person name="Hauser H."/>
            <person name="Jagels K."/>
            <person name="Maddison M."/>
            <person name="Moule S."/>
            <person name="Sanders M."/>
            <person name="Whitehead S."/>
            <person name="Quail M.A."/>
            <person name="Dougan G."/>
            <person name="Parkhill J."/>
            <person name="Prentice M.B."/>
        </authorList>
    </citation>
    <scope>NUCLEOTIDE SEQUENCE [LARGE SCALE GENOMIC DNA]</scope>
    <source>
        <strain evidence="3">NCTC 13174 / 8081</strain>
    </source>
</reference>
<dbReference type="OrthoDB" id="9035799at2"/>
<dbReference type="HOGENOM" id="CLU_054956_1_0_6"/>
<dbReference type="Gene3D" id="3.30.70.1770">
    <property type="match status" value="1"/>
</dbReference>
<dbReference type="Gene3D" id="3.30.70.1780">
    <property type="match status" value="1"/>
</dbReference>
<dbReference type="EMBL" id="AM286415">
    <property type="protein sequence ID" value="CAL13574.1"/>
    <property type="molecule type" value="Genomic_DNA"/>
</dbReference>
<proteinExistence type="predicted"/>
<dbReference type="eggNOG" id="ENOG502ZBVJ">
    <property type="taxonomic scope" value="Bacteria"/>
</dbReference>
<dbReference type="KEGG" id="yen:YE3550"/>
<dbReference type="Pfam" id="PF09480">
    <property type="entry name" value="PrgH"/>
    <property type="match status" value="1"/>
</dbReference>
<sequence length="409" mass="45563">MVQRENIMRDTDNRVLIMRIASGPLSGNELMLKAGSHRIVIGPEQSYSTETDNDGFTTYYLPGEQGNYQLTIVCDDDAISAPEAENIDKWYLTLSGDCPDIKQPVIFQEVMLAEHFPVVIKMLNTPWNSEESLPLNVQTTGVESAASDVGAPLPTGRKINSIYVAGIMLAALTAVIGWKLVNYNSEARQVKTLETLLQGSSSPLTVTTSGNGQSLVLVRTQRDLDWSTQRLLREHYQQPVTLKKIAALEEEIETELDKQLPGLLKVDLTLPCQPVIRWLKGNYPAPDNKIIKQTLTDFLGCPIKSRLESYNATELIHKAEQGLTESNVPWRVDNKNGTAVFIINASLNDKQALSVIDFSKNFTRRYGASHIQFSISLSTNHLVGKSLVNNPNGYVLLDNNHWYFNPVSF</sequence>
<dbReference type="AlphaFoldDB" id="A1JQB1"/>
<gene>
    <name evidence="2" type="ordered locus">YE3550</name>
</gene>
<feature type="transmembrane region" description="Helical" evidence="1">
    <location>
        <begin position="162"/>
        <end position="181"/>
    </location>
</feature>
<name>A1JQB1_YERE8</name>
<keyword evidence="1" id="KW-0472">Membrane</keyword>
<dbReference type="Gene3D" id="2.60.200.20">
    <property type="match status" value="1"/>
</dbReference>
<protein>
    <recommendedName>
        <fullName evidence="4">Type III secretion system needle complex protein PrgH</fullName>
    </recommendedName>
</protein>
<accession>A1JQB1</accession>
<keyword evidence="1" id="KW-0812">Transmembrane</keyword>
<dbReference type="Proteomes" id="UP000000642">
    <property type="component" value="Chromosome"/>
</dbReference>
<dbReference type="InterPro" id="IPR019029">
    <property type="entry name" value="T3SS_PrgH/EprH-like"/>
</dbReference>
<organism evidence="2 3">
    <name type="scientific">Yersinia enterocolitica serotype O:8 / biotype 1B (strain NCTC 13174 / 8081)</name>
    <dbReference type="NCBI Taxonomy" id="393305"/>
    <lineage>
        <taxon>Bacteria</taxon>
        <taxon>Pseudomonadati</taxon>
        <taxon>Pseudomonadota</taxon>
        <taxon>Gammaproteobacteria</taxon>
        <taxon>Enterobacterales</taxon>
        <taxon>Yersiniaceae</taxon>
        <taxon>Yersinia</taxon>
    </lineage>
</organism>
<evidence type="ECO:0000256" key="1">
    <source>
        <dbReference type="SAM" id="Phobius"/>
    </source>
</evidence>
<evidence type="ECO:0000313" key="3">
    <source>
        <dbReference type="Proteomes" id="UP000000642"/>
    </source>
</evidence>
<dbReference type="PATRIC" id="fig|393305.7.peg.3771"/>
<evidence type="ECO:0000313" key="2">
    <source>
        <dbReference type="EMBL" id="CAL13574.1"/>
    </source>
</evidence>
<evidence type="ECO:0008006" key="4">
    <source>
        <dbReference type="Google" id="ProtNLM"/>
    </source>
</evidence>
<keyword evidence="1" id="KW-1133">Transmembrane helix</keyword>